<accession>A0ABW3LCT4</accession>
<evidence type="ECO:0000313" key="3">
    <source>
        <dbReference type="EMBL" id="MFD1031338.1"/>
    </source>
</evidence>
<dbReference type="PANTHER" id="PTHR43308">
    <property type="entry name" value="OUTER MEMBRANE PROTEIN ALPHA-RELATED"/>
    <property type="match status" value="1"/>
</dbReference>
<sequence>MKIILSLAAAAILMFSTFLSPAKAIVLFDDVFADHQFAFEIAYLYEEGIINGYPDGTFRPNDPVSRAHAVTMIGRALNLDDTPRSTGFNDVSASHPYSGYISSAVDAGIVIGDENDNFRPTGTTTRAHTAVMLDRGIYFPEAPDNNFLDMSDSHYAFDAVSRLAQQGVVRGYPDNTFRPDISVTRAQFAAMLARAIEPSFIPDKQELLMTANEILAELQAEDFADVAAYVSSEDGLQFCPYAGGCVDSGGVTFTKDELSGFMTDSNDYLWGYEDGSGFEINLTPAEYYDEYLLEATYTAKERYGRNYPTATEFIHQLYPEATIVEYYFPGTDQYDGLDWQSLNMVFEKNSSGDWVLVAIINDRWTV</sequence>
<dbReference type="PROSITE" id="PS51272">
    <property type="entry name" value="SLH"/>
    <property type="match status" value="3"/>
</dbReference>
<comment type="caution">
    <text evidence="3">The sequence shown here is derived from an EMBL/GenBank/DDBJ whole genome shotgun (WGS) entry which is preliminary data.</text>
</comment>
<feature type="chain" id="PRO_5045890047" evidence="1">
    <location>
        <begin position="25"/>
        <end position="366"/>
    </location>
</feature>
<reference evidence="4" key="1">
    <citation type="journal article" date="2019" name="Int. J. Syst. Evol. Microbiol.">
        <title>The Global Catalogue of Microorganisms (GCM) 10K type strain sequencing project: providing services to taxonomists for standard genome sequencing and annotation.</title>
        <authorList>
            <consortium name="The Broad Institute Genomics Platform"/>
            <consortium name="The Broad Institute Genome Sequencing Center for Infectious Disease"/>
            <person name="Wu L."/>
            <person name="Ma J."/>
        </authorList>
    </citation>
    <scope>NUCLEOTIDE SEQUENCE [LARGE SCALE GENOMIC DNA]</scope>
    <source>
        <strain evidence="4">CCUG 56756</strain>
    </source>
</reference>
<feature type="domain" description="SLH" evidence="2">
    <location>
        <begin position="24"/>
        <end position="87"/>
    </location>
</feature>
<keyword evidence="1" id="KW-0732">Signal</keyword>
<feature type="domain" description="SLH" evidence="2">
    <location>
        <begin position="143"/>
        <end position="206"/>
    </location>
</feature>
<feature type="signal peptide" evidence="1">
    <location>
        <begin position="1"/>
        <end position="24"/>
    </location>
</feature>
<dbReference type="Proteomes" id="UP001597109">
    <property type="component" value="Unassembled WGS sequence"/>
</dbReference>
<protein>
    <submittedName>
        <fullName evidence="3">S-layer homology domain-containing protein</fullName>
    </submittedName>
</protein>
<gene>
    <name evidence="3" type="ORF">ACFQ1X_07800</name>
</gene>
<name>A0ABW3LCT4_9BACL</name>
<keyword evidence="4" id="KW-1185">Reference proteome</keyword>
<feature type="domain" description="SLH" evidence="2">
    <location>
        <begin position="88"/>
        <end position="142"/>
    </location>
</feature>
<dbReference type="PANTHER" id="PTHR43308:SF5">
    <property type="entry name" value="S-LAYER PROTEIN _ PEPTIDOGLYCAN ENDO-BETA-N-ACETYLGLUCOSAMINIDASE"/>
    <property type="match status" value="1"/>
</dbReference>
<dbReference type="Pfam" id="PF00395">
    <property type="entry name" value="SLH"/>
    <property type="match status" value="3"/>
</dbReference>
<evidence type="ECO:0000259" key="2">
    <source>
        <dbReference type="PROSITE" id="PS51272"/>
    </source>
</evidence>
<dbReference type="RefSeq" id="WP_144838097.1">
    <property type="nucleotide sequence ID" value="NZ_JBHTKI010000008.1"/>
</dbReference>
<dbReference type="InterPro" id="IPR051465">
    <property type="entry name" value="Cell_Envelope_Struct_Comp"/>
</dbReference>
<dbReference type="InterPro" id="IPR001119">
    <property type="entry name" value="SLH_dom"/>
</dbReference>
<dbReference type="EMBL" id="JBHTKI010000008">
    <property type="protein sequence ID" value="MFD1031338.1"/>
    <property type="molecule type" value="Genomic_DNA"/>
</dbReference>
<organism evidence="3 4">
    <name type="scientific">Metaplanococcus flavidus</name>
    <dbReference type="NCBI Taxonomy" id="569883"/>
    <lineage>
        <taxon>Bacteria</taxon>
        <taxon>Bacillati</taxon>
        <taxon>Bacillota</taxon>
        <taxon>Bacilli</taxon>
        <taxon>Bacillales</taxon>
        <taxon>Caryophanaceae</taxon>
        <taxon>Metaplanococcus</taxon>
    </lineage>
</organism>
<evidence type="ECO:0000256" key="1">
    <source>
        <dbReference type="SAM" id="SignalP"/>
    </source>
</evidence>
<proteinExistence type="predicted"/>
<evidence type="ECO:0000313" key="4">
    <source>
        <dbReference type="Proteomes" id="UP001597109"/>
    </source>
</evidence>